<dbReference type="AlphaFoldDB" id="A0A5M6CNH4"/>
<accession>A0A5M6CNH4</accession>
<evidence type="ECO:0000313" key="1">
    <source>
        <dbReference type="EMBL" id="KAA5536684.1"/>
    </source>
</evidence>
<dbReference type="Gene3D" id="3.30.420.250">
    <property type="match status" value="1"/>
</dbReference>
<sequence length="269" mass="29898">MSLIREERLQPVQHFNMHDDPLTNIETLHLLIWDQGLGIAGYGIDGNVLTTKVYTFAKDNIHAIESIFMNEPLVAGPQPVTHVWIAESRNILIPQHLFSEDAAKIWLEKFHFIAAGESIRTTTVKQPDALSIAYPVSNDLIALLNKNFPEAKIESFSGMVLQQGVLADSNTVDIVFMNETAALTIHQKGKLIAHQITSAEDIHNLVYKIASICQDYKIGQEDLKVSVSGFCVSEETCHELKAFYPKMSVPGSEQFSSFTLLSKLITCAS</sequence>
<dbReference type="RefSeq" id="WP_150031260.1">
    <property type="nucleotide sequence ID" value="NZ_VWSH01000001.1"/>
</dbReference>
<organism evidence="1 2">
    <name type="scientific">Taibaiella lutea</name>
    <dbReference type="NCBI Taxonomy" id="2608001"/>
    <lineage>
        <taxon>Bacteria</taxon>
        <taxon>Pseudomonadati</taxon>
        <taxon>Bacteroidota</taxon>
        <taxon>Chitinophagia</taxon>
        <taxon>Chitinophagales</taxon>
        <taxon>Chitinophagaceae</taxon>
        <taxon>Taibaiella</taxon>
    </lineage>
</organism>
<name>A0A5M6CNH4_9BACT</name>
<reference evidence="1 2" key="1">
    <citation type="submission" date="2019-09" db="EMBL/GenBank/DDBJ databases">
        <title>Genome sequence and assembly of Taibaiella sp.</title>
        <authorList>
            <person name="Chhetri G."/>
        </authorList>
    </citation>
    <scope>NUCLEOTIDE SEQUENCE [LARGE SCALE GENOMIC DNA]</scope>
    <source>
        <strain evidence="1 2">KVB11</strain>
    </source>
</reference>
<dbReference type="Proteomes" id="UP000323632">
    <property type="component" value="Unassembled WGS sequence"/>
</dbReference>
<comment type="caution">
    <text evidence="1">The sequence shown here is derived from an EMBL/GenBank/DDBJ whole genome shotgun (WGS) entry which is preliminary data.</text>
</comment>
<proteinExistence type="predicted"/>
<gene>
    <name evidence="1" type="ORF">F0919_03155</name>
</gene>
<dbReference type="EMBL" id="VWSH01000001">
    <property type="protein sequence ID" value="KAA5536684.1"/>
    <property type="molecule type" value="Genomic_DNA"/>
</dbReference>
<dbReference type="Pfam" id="PF12864">
    <property type="entry name" value="DUF3822"/>
    <property type="match status" value="1"/>
</dbReference>
<protein>
    <submittedName>
        <fullName evidence="1">DUF3822 family protein</fullName>
    </submittedName>
</protein>
<keyword evidence="2" id="KW-1185">Reference proteome</keyword>
<evidence type="ECO:0000313" key="2">
    <source>
        <dbReference type="Proteomes" id="UP000323632"/>
    </source>
</evidence>
<dbReference type="InterPro" id="IPR024213">
    <property type="entry name" value="DUF3822"/>
</dbReference>
<dbReference type="CDD" id="cd24013">
    <property type="entry name" value="ASKHA_ATPase_BT3980-like"/>
    <property type="match status" value="1"/>
</dbReference>